<proteinExistence type="predicted"/>
<feature type="chain" id="PRO_5046952618" evidence="2">
    <location>
        <begin position="28"/>
        <end position="87"/>
    </location>
</feature>
<accession>A0ABW6PVS9</accession>
<dbReference type="Proteomes" id="UP001601444">
    <property type="component" value="Unassembled WGS sequence"/>
</dbReference>
<comment type="caution">
    <text evidence="3">The sequence shown here is derived from an EMBL/GenBank/DDBJ whole genome shotgun (WGS) entry which is preliminary data.</text>
</comment>
<dbReference type="EMBL" id="JBIAMX010000021">
    <property type="protein sequence ID" value="MFF0546507.1"/>
    <property type="molecule type" value="Genomic_DNA"/>
</dbReference>
<name>A0ABW6PVS9_9NOCA</name>
<evidence type="ECO:0000313" key="3">
    <source>
        <dbReference type="EMBL" id="MFF0546507.1"/>
    </source>
</evidence>
<keyword evidence="2" id="KW-0732">Signal</keyword>
<evidence type="ECO:0000256" key="1">
    <source>
        <dbReference type="SAM" id="MobiDB-lite"/>
    </source>
</evidence>
<reference evidence="3 4" key="1">
    <citation type="submission" date="2024-10" db="EMBL/GenBank/DDBJ databases">
        <title>The Natural Products Discovery Center: Release of the First 8490 Sequenced Strains for Exploring Actinobacteria Biosynthetic Diversity.</title>
        <authorList>
            <person name="Kalkreuter E."/>
            <person name="Kautsar S.A."/>
            <person name="Yang D."/>
            <person name="Bader C.D."/>
            <person name="Teijaro C.N."/>
            <person name="Fluegel L."/>
            <person name="Davis C.M."/>
            <person name="Simpson J.R."/>
            <person name="Lauterbach L."/>
            <person name="Steele A.D."/>
            <person name="Gui C."/>
            <person name="Meng S."/>
            <person name="Li G."/>
            <person name="Viehrig K."/>
            <person name="Ye F."/>
            <person name="Su P."/>
            <person name="Kiefer A.F."/>
            <person name="Nichols A."/>
            <person name="Cepeda A.J."/>
            <person name="Yan W."/>
            <person name="Fan B."/>
            <person name="Jiang Y."/>
            <person name="Adhikari A."/>
            <person name="Zheng C.-J."/>
            <person name="Schuster L."/>
            <person name="Cowan T.M."/>
            <person name="Smanski M.J."/>
            <person name="Chevrette M.G."/>
            <person name="De Carvalho L.P.S."/>
            <person name="Shen B."/>
        </authorList>
    </citation>
    <scope>NUCLEOTIDE SEQUENCE [LARGE SCALE GENOMIC DNA]</scope>
    <source>
        <strain evidence="3 4">NPDC004045</strain>
    </source>
</reference>
<evidence type="ECO:0000256" key="2">
    <source>
        <dbReference type="SAM" id="SignalP"/>
    </source>
</evidence>
<protein>
    <submittedName>
        <fullName evidence="3">Uncharacterized protein</fullName>
    </submittedName>
</protein>
<sequence length="87" mass="8534">MNVRKFCGAAVLLIAGATLVAAPSAQALGPSTGSDQVNLMCLFNTLSAGPKTADCYPVEIPPPAGAGTIGFGPGQLPTGSFGGVQNT</sequence>
<keyword evidence="4" id="KW-1185">Reference proteome</keyword>
<dbReference type="RefSeq" id="WP_387702849.1">
    <property type="nucleotide sequence ID" value="NZ_JBIAMX010000021.1"/>
</dbReference>
<gene>
    <name evidence="3" type="ORF">ACFYTF_27090</name>
</gene>
<evidence type="ECO:0000313" key="4">
    <source>
        <dbReference type="Proteomes" id="UP001601444"/>
    </source>
</evidence>
<organism evidence="3 4">
    <name type="scientific">Nocardia thailandica</name>
    <dbReference type="NCBI Taxonomy" id="257275"/>
    <lineage>
        <taxon>Bacteria</taxon>
        <taxon>Bacillati</taxon>
        <taxon>Actinomycetota</taxon>
        <taxon>Actinomycetes</taxon>
        <taxon>Mycobacteriales</taxon>
        <taxon>Nocardiaceae</taxon>
        <taxon>Nocardia</taxon>
    </lineage>
</organism>
<feature type="signal peptide" evidence="2">
    <location>
        <begin position="1"/>
        <end position="27"/>
    </location>
</feature>
<feature type="region of interest" description="Disordered" evidence="1">
    <location>
        <begin position="67"/>
        <end position="87"/>
    </location>
</feature>